<evidence type="ECO:0000313" key="2">
    <source>
        <dbReference type="Proteomes" id="UP000242258"/>
    </source>
</evidence>
<sequence>MKSNRTDSHETVFMRHLKRIMAALYTDESNLASQAELFYQAADTQPANMLPDLLFTAERLLNLSEGATQQETLTRSAKILGSLQLTVPTSIRRWREVQFSYKPIYRAVLALRLLDHALEHNQLTDALLQGYYAARQPNDADCQYRLYVQMPLVMAILLLDAGLQHSQTAAILYGNQIQQLDPLRAMSGEERTEFNSVNQAARLLLAKKGLQPTAYRGNCKLQQQQHQHSQQQQIQLIQQILQQVENSESLLGNIVKIPQVYSSVVLPGRNRFRYETLPKVALILKQAAKRKQIDALLVDQLLRITGIFPQGYGITFLPKQLDISSQEKYELAIVNQLYPTSPEQPLCRVVSRNLHYRRGGQNCQISVDYNLYFKPARDKLTIMPEARLREILTKLSADWQPGQLRRLVPRYWQPNEFFSHSEQQNLWNQAAKVLN</sequence>
<proteinExistence type="predicted"/>
<dbReference type="STRING" id="1628148.BI198_01945"/>
<dbReference type="OrthoDB" id="5751334at2"/>
<gene>
    <name evidence="1" type="ORF">BI198_01945</name>
</gene>
<name>A0A1E7Q326_9GAMM</name>
<dbReference type="Proteomes" id="UP000242258">
    <property type="component" value="Unassembled WGS sequence"/>
</dbReference>
<dbReference type="EMBL" id="MKEK01000001">
    <property type="protein sequence ID" value="OEY68468.1"/>
    <property type="molecule type" value="Genomic_DNA"/>
</dbReference>
<accession>A0A1E7Q326</accession>
<dbReference type="RefSeq" id="WP_070048035.1">
    <property type="nucleotide sequence ID" value="NZ_CBCSDO010000001.1"/>
</dbReference>
<keyword evidence="2" id="KW-1185">Reference proteome</keyword>
<dbReference type="AlphaFoldDB" id="A0A1E7Q326"/>
<protein>
    <submittedName>
        <fullName evidence="1">Uncharacterized protein</fullName>
    </submittedName>
</protein>
<reference evidence="2" key="1">
    <citation type="submission" date="2016-09" db="EMBL/GenBank/DDBJ databases">
        <authorList>
            <person name="Wan X."/>
            <person name="Hou S."/>
        </authorList>
    </citation>
    <scope>NUCLEOTIDE SEQUENCE [LARGE SCALE GENOMIC DNA]</scope>
    <source>
        <strain evidence="2">KH87</strain>
    </source>
</reference>
<evidence type="ECO:0000313" key="1">
    <source>
        <dbReference type="EMBL" id="OEY68468.1"/>
    </source>
</evidence>
<comment type="caution">
    <text evidence="1">The sequence shown here is derived from an EMBL/GenBank/DDBJ whole genome shotgun (WGS) entry which is preliminary data.</text>
</comment>
<organism evidence="1 2">
    <name type="scientific">Rheinheimera salexigens</name>
    <dbReference type="NCBI Taxonomy" id="1628148"/>
    <lineage>
        <taxon>Bacteria</taxon>
        <taxon>Pseudomonadati</taxon>
        <taxon>Pseudomonadota</taxon>
        <taxon>Gammaproteobacteria</taxon>
        <taxon>Chromatiales</taxon>
        <taxon>Chromatiaceae</taxon>
        <taxon>Rheinheimera</taxon>
    </lineage>
</organism>